<dbReference type="EMBL" id="QLLO01000002">
    <property type="protein sequence ID" value="RAJ17052.1"/>
    <property type="molecule type" value="Genomic_DNA"/>
</dbReference>
<evidence type="ECO:0000313" key="2">
    <source>
        <dbReference type="Proteomes" id="UP000248703"/>
    </source>
</evidence>
<comment type="caution">
    <text evidence="1">The sequence shown here is derived from an EMBL/GenBank/DDBJ whole genome shotgun (WGS) entry which is preliminary data.</text>
</comment>
<evidence type="ECO:0000313" key="1">
    <source>
        <dbReference type="EMBL" id="RAJ17052.1"/>
    </source>
</evidence>
<sequence>MILTDLDSEEINQIVNNLKDYEIDQCRIKVIKLTNSLKANPNQLLNTVILKITLERLNHLLTT</sequence>
<proteinExistence type="predicted"/>
<name>A0A327RMD0_9FLAO</name>
<dbReference type="AlphaFoldDB" id="A0A327RMD0"/>
<dbReference type="Proteomes" id="UP000248703">
    <property type="component" value="Unassembled WGS sequence"/>
</dbReference>
<gene>
    <name evidence="1" type="ORF">LY08_00830</name>
</gene>
<dbReference type="RefSeq" id="WP_111659165.1">
    <property type="nucleotide sequence ID" value="NZ_QLLO01000002.1"/>
</dbReference>
<organism evidence="1 2">
    <name type="scientific">Olleya aquimaris</name>
    <dbReference type="NCBI Taxonomy" id="639310"/>
    <lineage>
        <taxon>Bacteria</taxon>
        <taxon>Pseudomonadati</taxon>
        <taxon>Bacteroidota</taxon>
        <taxon>Flavobacteriia</taxon>
        <taxon>Flavobacteriales</taxon>
        <taxon>Flavobacteriaceae</taxon>
    </lineage>
</organism>
<keyword evidence="2" id="KW-1185">Reference proteome</keyword>
<accession>A0A327RMD0</accession>
<protein>
    <submittedName>
        <fullName evidence="1">Uncharacterized protein</fullName>
    </submittedName>
</protein>
<reference evidence="1 2" key="1">
    <citation type="submission" date="2018-06" db="EMBL/GenBank/DDBJ databases">
        <title>Genomic Encyclopedia of Archaeal and Bacterial Type Strains, Phase II (KMG-II): from individual species to whole genera.</title>
        <authorList>
            <person name="Goeker M."/>
        </authorList>
    </citation>
    <scope>NUCLEOTIDE SEQUENCE [LARGE SCALE GENOMIC DNA]</scope>
    <source>
        <strain evidence="1 2">DSM 24464</strain>
    </source>
</reference>